<dbReference type="AlphaFoldDB" id="A0A372LWH1"/>
<dbReference type="RefSeq" id="WP_128559262.1">
    <property type="nucleotide sequence ID" value="NZ_QUAK01000223.1"/>
</dbReference>
<name>A0A372LWH1_9ACTN</name>
<comment type="caution">
    <text evidence="2">The sequence shown here is derived from an EMBL/GenBank/DDBJ whole genome shotgun (WGS) entry which is preliminary data.</text>
</comment>
<reference evidence="2 3" key="1">
    <citation type="submission" date="2018-08" db="EMBL/GenBank/DDBJ databases">
        <title>Isolation, diversity and antifungal activity of Actinobacteria from wheat.</title>
        <authorList>
            <person name="Han C."/>
        </authorList>
    </citation>
    <scope>NUCLEOTIDE SEQUENCE [LARGE SCALE GENOMIC DNA]</scope>
    <source>
        <strain evidence="2 3">NEAU-YY421</strain>
    </source>
</reference>
<organism evidence="2 3">
    <name type="scientific">Streptomyces triticagri</name>
    <dbReference type="NCBI Taxonomy" id="2293568"/>
    <lineage>
        <taxon>Bacteria</taxon>
        <taxon>Bacillati</taxon>
        <taxon>Actinomycetota</taxon>
        <taxon>Actinomycetes</taxon>
        <taxon>Kitasatosporales</taxon>
        <taxon>Streptomycetaceae</taxon>
        <taxon>Streptomyces</taxon>
    </lineage>
</organism>
<dbReference type="Pfam" id="PF08241">
    <property type="entry name" value="Methyltransf_11"/>
    <property type="match status" value="1"/>
</dbReference>
<gene>
    <name evidence="2" type="ORF">DY218_29850</name>
</gene>
<keyword evidence="2" id="KW-0808">Transferase</keyword>
<feature type="domain" description="Methyltransferase type 11" evidence="1">
    <location>
        <begin position="49"/>
        <end position="154"/>
    </location>
</feature>
<dbReference type="InterPro" id="IPR029063">
    <property type="entry name" value="SAM-dependent_MTases_sf"/>
</dbReference>
<evidence type="ECO:0000313" key="2">
    <source>
        <dbReference type="EMBL" id="RFU83032.1"/>
    </source>
</evidence>
<protein>
    <submittedName>
        <fullName evidence="2">Methyltransferase domain-containing protein</fullName>
    </submittedName>
</protein>
<dbReference type="GO" id="GO:0008757">
    <property type="term" value="F:S-adenosylmethionine-dependent methyltransferase activity"/>
    <property type="evidence" value="ECO:0007669"/>
    <property type="project" value="InterPro"/>
</dbReference>
<dbReference type="Proteomes" id="UP000263094">
    <property type="component" value="Unassembled WGS sequence"/>
</dbReference>
<evidence type="ECO:0000259" key="1">
    <source>
        <dbReference type="Pfam" id="PF08241"/>
    </source>
</evidence>
<accession>A0A372LWH1</accession>
<keyword evidence="3" id="KW-1185">Reference proteome</keyword>
<dbReference type="SUPFAM" id="SSF53335">
    <property type="entry name" value="S-adenosyl-L-methionine-dependent methyltransferases"/>
    <property type="match status" value="1"/>
</dbReference>
<dbReference type="GO" id="GO:0032259">
    <property type="term" value="P:methylation"/>
    <property type="evidence" value="ECO:0007669"/>
    <property type="project" value="UniProtKB-KW"/>
</dbReference>
<evidence type="ECO:0000313" key="3">
    <source>
        <dbReference type="Proteomes" id="UP000263094"/>
    </source>
</evidence>
<sequence length="271" mass="28718">MSGESERARRSAERLVGLLDIADRQPGASELRARTYDLLRARRGASVVDVGCGAGLAVAELAGLAGLVEPAGLAELAGQGVEAIGVDPSEPMIAVARERWPAADFRVAGAYELPLPDASVDGYRADKVFHELADPERALAEARRVLVPGGRVVLLGQDWEVCLIDSDDPVLTRSIARARFDTITAPYVARRFRALLLDAGFRDVEVEVHTLVFTGSAGLPLVGGLAETACAAGAVTRSQADGWLAEQRDRAEADRFFLAVPMIFTSASAPA</sequence>
<dbReference type="Gene3D" id="3.40.50.150">
    <property type="entry name" value="Vaccinia Virus protein VP39"/>
    <property type="match status" value="1"/>
</dbReference>
<dbReference type="PANTHER" id="PTHR43591">
    <property type="entry name" value="METHYLTRANSFERASE"/>
    <property type="match status" value="1"/>
</dbReference>
<dbReference type="CDD" id="cd02440">
    <property type="entry name" value="AdoMet_MTases"/>
    <property type="match status" value="1"/>
</dbReference>
<proteinExistence type="predicted"/>
<dbReference type="InterPro" id="IPR013216">
    <property type="entry name" value="Methyltransf_11"/>
</dbReference>
<dbReference type="OrthoDB" id="3636702at2"/>
<dbReference type="EMBL" id="QUAK01000223">
    <property type="protein sequence ID" value="RFU83032.1"/>
    <property type="molecule type" value="Genomic_DNA"/>
</dbReference>
<keyword evidence="2" id="KW-0489">Methyltransferase</keyword>